<protein>
    <submittedName>
        <fullName evidence="1">Uncharacterized protein</fullName>
    </submittedName>
</protein>
<reference evidence="1 2" key="1">
    <citation type="submission" date="2020-02" db="EMBL/GenBank/DDBJ databases">
        <authorList>
            <person name="Babadi Z.K."/>
            <person name="Risdian C."/>
            <person name="Ebrahimipour G.H."/>
            <person name="Wink J."/>
        </authorList>
    </citation>
    <scope>NUCLEOTIDE SEQUENCE [LARGE SCALE GENOMIC DNA]</scope>
    <source>
        <strain evidence="1 2">ZKHCc1 1396</strain>
    </source>
</reference>
<evidence type="ECO:0000313" key="1">
    <source>
        <dbReference type="EMBL" id="MBE4750993.1"/>
    </source>
</evidence>
<evidence type="ECO:0000313" key="2">
    <source>
        <dbReference type="Proteomes" id="UP001516472"/>
    </source>
</evidence>
<gene>
    <name evidence="1" type="ORF">G4177_22735</name>
</gene>
<dbReference type="EMBL" id="JAAIYO010000007">
    <property type="protein sequence ID" value="MBE4750993.1"/>
    <property type="molecule type" value="Genomic_DNA"/>
</dbReference>
<name>A0ABR9PSU5_9BACT</name>
<dbReference type="Proteomes" id="UP001516472">
    <property type="component" value="Unassembled WGS sequence"/>
</dbReference>
<sequence>MLKGLEDVLWDQEVQPPEKSRGAVPRALCALAASTRETGNEAGIRVRYSLGNAHAGTYFPVVLAVIPFLGELLREGGTHARIETLEILIDLLASYEPEQGFDLVETAGGLRPLKELVREKIAGLEADVERCLTAATSPDEVRPAQEILSELRD</sequence>
<proteinExistence type="predicted"/>
<accession>A0ABR9PSU5</accession>
<organism evidence="1 2">
    <name type="scientific">Corallococcus soli</name>
    <dbReference type="NCBI Taxonomy" id="2710757"/>
    <lineage>
        <taxon>Bacteria</taxon>
        <taxon>Pseudomonadati</taxon>
        <taxon>Myxococcota</taxon>
        <taxon>Myxococcia</taxon>
        <taxon>Myxococcales</taxon>
        <taxon>Cystobacterineae</taxon>
        <taxon>Myxococcaceae</taxon>
        <taxon>Corallococcus</taxon>
    </lineage>
</organism>
<dbReference type="RefSeq" id="WP_193428212.1">
    <property type="nucleotide sequence ID" value="NZ_CBCSIP010000007.1"/>
</dbReference>
<comment type="caution">
    <text evidence="1">The sequence shown here is derived from an EMBL/GenBank/DDBJ whole genome shotgun (WGS) entry which is preliminary data.</text>
</comment>
<keyword evidence="2" id="KW-1185">Reference proteome</keyword>